<organism evidence="17 18">
    <name type="scientific">Trapa incisa</name>
    <dbReference type="NCBI Taxonomy" id="236973"/>
    <lineage>
        <taxon>Eukaryota</taxon>
        <taxon>Viridiplantae</taxon>
        <taxon>Streptophyta</taxon>
        <taxon>Embryophyta</taxon>
        <taxon>Tracheophyta</taxon>
        <taxon>Spermatophyta</taxon>
        <taxon>Magnoliopsida</taxon>
        <taxon>eudicotyledons</taxon>
        <taxon>Gunneridae</taxon>
        <taxon>Pentapetalae</taxon>
        <taxon>rosids</taxon>
        <taxon>malvids</taxon>
        <taxon>Myrtales</taxon>
        <taxon>Lythraceae</taxon>
        <taxon>Trapa</taxon>
    </lineage>
</organism>
<keyword evidence="7" id="KW-0548">Nucleotidyltransferase</keyword>
<keyword evidence="10" id="KW-0460">Magnesium</keyword>
<evidence type="ECO:0000256" key="10">
    <source>
        <dbReference type="ARBA" id="ARBA00022842"/>
    </source>
</evidence>
<evidence type="ECO:0000256" key="11">
    <source>
        <dbReference type="ARBA" id="ARBA00023204"/>
    </source>
</evidence>
<dbReference type="PANTHER" id="PTHR45873">
    <property type="entry name" value="DNA POLYMERASE ETA"/>
    <property type="match status" value="1"/>
</dbReference>
<dbReference type="PANTHER" id="PTHR45873:SF1">
    <property type="entry name" value="DNA POLYMERASE ETA"/>
    <property type="match status" value="1"/>
</dbReference>
<keyword evidence="8" id="KW-0479">Metal-binding</keyword>
<dbReference type="PIRSF" id="PIRSF036603">
    <property type="entry name" value="DPol_eta"/>
    <property type="match status" value="1"/>
</dbReference>
<evidence type="ECO:0000256" key="2">
    <source>
        <dbReference type="ARBA" id="ARBA00001946"/>
    </source>
</evidence>
<evidence type="ECO:0000256" key="3">
    <source>
        <dbReference type="ARBA" id="ARBA00004123"/>
    </source>
</evidence>
<evidence type="ECO:0000256" key="6">
    <source>
        <dbReference type="ARBA" id="ARBA00022679"/>
    </source>
</evidence>
<feature type="region of interest" description="Disordered" evidence="15">
    <location>
        <begin position="610"/>
        <end position="631"/>
    </location>
</feature>
<evidence type="ECO:0000256" key="15">
    <source>
        <dbReference type="SAM" id="MobiDB-lite"/>
    </source>
</evidence>
<dbReference type="InterPro" id="IPR043128">
    <property type="entry name" value="Rev_trsase/Diguanyl_cyclase"/>
</dbReference>
<dbReference type="InterPro" id="IPR001126">
    <property type="entry name" value="UmuC"/>
</dbReference>
<dbReference type="Pfam" id="PF21704">
    <property type="entry name" value="POLH-Rev1_HhH"/>
    <property type="match status" value="1"/>
</dbReference>
<dbReference type="Gene3D" id="3.40.1170.60">
    <property type="match status" value="1"/>
</dbReference>
<dbReference type="InterPro" id="IPR017961">
    <property type="entry name" value="DNA_pol_Y-fam_little_finger"/>
</dbReference>
<dbReference type="GO" id="GO:0006281">
    <property type="term" value="P:DNA repair"/>
    <property type="evidence" value="ECO:0007669"/>
    <property type="project" value="UniProtKB-KW"/>
</dbReference>
<evidence type="ECO:0000259" key="16">
    <source>
        <dbReference type="PROSITE" id="PS50173"/>
    </source>
</evidence>
<dbReference type="Proteomes" id="UP001345219">
    <property type="component" value="Chromosome 5"/>
</dbReference>
<dbReference type="AlphaFoldDB" id="A0AAN7KDG4"/>
<evidence type="ECO:0000256" key="4">
    <source>
        <dbReference type="ARBA" id="ARBA00010945"/>
    </source>
</evidence>
<dbReference type="EC" id="2.7.7.7" evidence="5"/>
<evidence type="ECO:0000256" key="14">
    <source>
        <dbReference type="ARBA" id="ARBA00049244"/>
    </source>
</evidence>
<comment type="caution">
    <text evidence="17">The sequence shown here is derived from an EMBL/GenBank/DDBJ whole genome shotgun (WGS) entry which is preliminary data.</text>
</comment>
<dbReference type="GO" id="GO:0042276">
    <property type="term" value="P:error-prone translesion synthesis"/>
    <property type="evidence" value="ECO:0007669"/>
    <property type="project" value="TreeGrafter"/>
</dbReference>
<dbReference type="GO" id="GO:0009411">
    <property type="term" value="P:response to UV"/>
    <property type="evidence" value="ECO:0007669"/>
    <property type="project" value="UniProtKB-ARBA"/>
</dbReference>
<evidence type="ECO:0000256" key="9">
    <source>
        <dbReference type="ARBA" id="ARBA00022763"/>
    </source>
</evidence>
<gene>
    <name evidence="17" type="ORF">SAY87_006003</name>
</gene>
<evidence type="ECO:0000256" key="1">
    <source>
        <dbReference type="ARBA" id="ARBA00001936"/>
    </source>
</evidence>
<evidence type="ECO:0000256" key="13">
    <source>
        <dbReference type="ARBA" id="ARBA00044975"/>
    </source>
</evidence>
<reference evidence="17 18" key="1">
    <citation type="journal article" date="2023" name="Hortic Res">
        <title>Pangenome of water caltrop reveals structural variations and asymmetric subgenome divergence after allopolyploidization.</title>
        <authorList>
            <person name="Zhang X."/>
            <person name="Chen Y."/>
            <person name="Wang L."/>
            <person name="Yuan Y."/>
            <person name="Fang M."/>
            <person name="Shi L."/>
            <person name="Lu R."/>
            <person name="Comes H.P."/>
            <person name="Ma Y."/>
            <person name="Chen Y."/>
            <person name="Huang G."/>
            <person name="Zhou Y."/>
            <person name="Zheng Z."/>
            <person name="Qiu Y."/>
        </authorList>
    </citation>
    <scope>NUCLEOTIDE SEQUENCE [LARGE SCALE GENOMIC DNA]</scope>
    <source>
        <tissue evidence="17">Roots</tissue>
    </source>
</reference>
<evidence type="ECO:0000313" key="18">
    <source>
        <dbReference type="Proteomes" id="UP001345219"/>
    </source>
</evidence>
<evidence type="ECO:0000256" key="8">
    <source>
        <dbReference type="ARBA" id="ARBA00022723"/>
    </source>
</evidence>
<dbReference type="InterPro" id="IPR043502">
    <property type="entry name" value="DNA/RNA_pol_sf"/>
</dbReference>
<dbReference type="Pfam" id="PF00817">
    <property type="entry name" value="IMS"/>
    <property type="match status" value="1"/>
</dbReference>
<keyword evidence="9" id="KW-0227">DNA damage</keyword>
<comment type="cofactor">
    <cofactor evidence="2">
        <name>Mg(2+)</name>
        <dbReference type="ChEBI" id="CHEBI:18420"/>
    </cofactor>
</comment>
<dbReference type="GO" id="GO:0005657">
    <property type="term" value="C:replication fork"/>
    <property type="evidence" value="ECO:0007669"/>
    <property type="project" value="TreeGrafter"/>
</dbReference>
<sequence length="693" mass="76449">MHGWRNGLGVFNGLARLHLKSQSSELRSMQKGDEMPVARRESSDSRVIAHIDMDCFYVQVEQRKRPELKGQPAAVVQYNSWKGGGLIAVSYEARKYGVKRSMRGYEAKEVCPIIQLVQVPVARGKADLNAYREAGSEVVSILARRGRCERASIDEVYLDLTEAAETMLAAAPPDSLEIVNEEALRSHILGLNQEDNSDVKENVRKWICRSSADRRDKLLACGVLIVADLRMQVLQDTQFTCSAGIAHNKMLAKLASAMNKPAQQTAVPFSSVKGLLASFPIKKMKQLGGKLGSSLQTDLCVNTVGDLWQFSQEKLQEHYGINTGTWLWNIARGINGDEVEGRLLPKSHGSGKTFPGPSALKNLSSVQHWLNGLCEELSERLQSDLEHNRRIARTLTLHAHAYKTNSSDQQVKFPSKSCSLRYGSPKIQEDAMNLFQAGLREFYGSSNVIQHGWRITGLSVSASKIVAVPSGTCPITKYFQGQQPTCSSSKLLVGDCTEVAYSSVSFSEDEDADKIHTTISNEDSSIQVPSYYQSDGADVSKEAATATSTSGRESCLESNLIGSPSTMSNELSCEPKPDLHTLDRQVRKKSSVDKGKSSILNFFRRVNSNSPLQMHNPAGGTQDHTLSHSDGSRLETELWHYKVDDIDPSVIDELPPEFQEEIRAWLRPHKRPNTVKSGSNVSIASFFSSTSTP</sequence>
<evidence type="ECO:0000256" key="5">
    <source>
        <dbReference type="ARBA" id="ARBA00012417"/>
    </source>
</evidence>
<dbReference type="PROSITE" id="PS50173">
    <property type="entry name" value="UMUC"/>
    <property type="match status" value="1"/>
</dbReference>
<dbReference type="Gene3D" id="1.10.150.20">
    <property type="entry name" value="5' to 3' exonuclease, C-terminal subdomain"/>
    <property type="match status" value="1"/>
</dbReference>
<dbReference type="GO" id="GO:0003887">
    <property type="term" value="F:DNA-directed DNA polymerase activity"/>
    <property type="evidence" value="ECO:0007669"/>
    <property type="project" value="UniProtKB-EC"/>
</dbReference>
<name>A0AAN7KDG4_9MYRT</name>
<comment type="cofactor">
    <cofactor evidence="1">
        <name>Mn(2+)</name>
        <dbReference type="ChEBI" id="CHEBI:29035"/>
    </cofactor>
</comment>
<dbReference type="FunFam" id="3.30.1490.100:FF:000006">
    <property type="entry name" value="DNA polymerase eta"/>
    <property type="match status" value="1"/>
</dbReference>
<dbReference type="InterPro" id="IPR052230">
    <property type="entry name" value="DNA_polymerase_eta"/>
</dbReference>
<dbReference type="GO" id="GO:0035861">
    <property type="term" value="C:site of double-strand break"/>
    <property type="evidence" value="ECO:0007669"/>
    <property type="project" value="TreeGrafter"/>
</dbReference>
<dbReference type="GO" id="GO:0003684">
    <property type="term" value="F:damaged DNA binding"/>
    <property type="evidence" value="ECO:0007669"/>
    <property type="project" value="InterPro"/>
</dbReference>
<keyword evidence="11" id="KW-0234">DNA repair</keyword>
<dbReference type="Pfam" id="PF11799">
    <property type="entry name" value="IMS_C"/>
    <property type="match status" value="1"/>
</dbReference>
<dbReference type="Gene3D" id="3.30.70.270">
    <property type="match status" value="1"/>
</dbReference>
<comment type="similarity">
    <text evidence="4">Belongs to the DNA polymerase type-Y family.</text>
</comment>
<comment type="catalytic activity">
    <reaction evidence="14">
        <text>DNA(n) + a 2'-deoxyribonucleoside 5'-triphosphate = DNA(n+1) + diphosphate</text>
        <dbReference type="Rhea" id="RHEA:22508"/>
        <dbReference type="Rhea" id="RHEA-COMP:17339"/>
        <dbReference type="Rhea" id="RHEA-COMP:17340"/>
        <dbReference type="ChEBI" id="CHEBI:33019"/>
        <dbReference type="ChEBI" id="CHEBI:61560"/>
        <dbReference type="ChEBI" id="CHEBI:173112"/>
        <dbReference type="EC" id="2.7.7.7"/>
    </reaction>
</comment>
<evidence type="ECO:0000313" key="17">
    <source>
        <dbReference type="EMBL" id="KAK4761110.1"/>
    </source>
</evidence>
<accession>A0AAN7KDG4</accession>
<comment type="subcellular location">
    <subcellularLocation>
        <location evidence="3">Nucleus</location>
    </subcellularLocation>
</comment>
<dbReference type="FunFam" id="3.40.1170.60:FF:000003">
    <property type="entry name" value="DNA polymerase eta"/>
    <property type="match status" value="1"/>
</dbReference>
<proteinExistence type="inferred from homology"/>
<dbReference type="GO" id="GO:0046872">
    <property type="term" value="F:metal ion binding"/>
    <property type="evidence" value="ECO:0007669"/>
    <property type="project" value="UniProtKB-KW"/>
</dbReference>
<dbReference type="FunFam" id="1.10.150.20:FF:000014">
    <property type="entry name" value="Polymerase (DNA directed), eta"/>
    <property type="match status" value="1"/>
</dbReference>
<feature type="domain" description="UmuC" evidence="16">
    <location>
        <begin position="48"/>
        <end position="288"/>
    </location>
</feature>
<keyword evidence="12" id="KW-0539">Nucleus</keyword>
<evidence type="ECO:0000256" key="12">
    <source>
        <dbReference type="ARBA" id="ARBA00023242"/>
    </source>
</evidence>
<keyword evidence="6" id="KW-0808">Transferase</keyword>
<evidence type="ECO:0000256" key="7">
    <source>
        <dbReference type="ARBA" id="ARBA00022695"/>
    </source>
</evidence>
<dbReference type="InterPro" id="IPR036775">
    <property type="entry name" value="DNA_pol_Y-fam_lit_finger_sf"/>
</dbReference>
<keyword evidence="18" id="KW-1185">Reference proteome</keyword>
<protein>
    <recommendedName>
        <fullName evidence="13">DNA polymerase eta</fullName>
        <ecNumber evidence="5">2.7.7.7</ecNumber>
    </recommendedName>
</protein>
<dbReference type="Gene3D" id="3.30.1490.100">
    <property type="entry name" value="DNA polymerase, Y-family, little finger domain"/>
    <property type="match status" value="1"/>
</dbReference>
<dbReference type="FunFam" id="3.30.70.270:FF:000029">
    <property type="entry name" value="DNA polymerase eta"/>
    <property type="match status" value="1"/>
</dbReference>
<dbReference type="SUPFAM" id="SSF100879">
    <property type="entry name" value="Lesion bypass DNA polymerase (Y-family), little finger domain"/>
    <property type="match status" value="1"/>
</dbReference>
<dbReference type="GO" id="GO:0005634">
    <property type="term" value="C:nucleus"/>
    <property type="evidence" value="ECO:0007669"/>
    <property type="project" value="UniProtKB-SubCell"/>
</dbReference>
<dbReference type="EMBL" id="JAXIOK010000010">
    <property type="protein sequence ID" value="KAK4761110.1"/>
    <property type="molecule type" value="Genomic_DNA"/>
</dbReference>
<dbReference type="SUPFAM" id="SSF56672">
    <property type="entry name" value="DNA/RNA polymerases"/>
    <property type="match status" value="1"/>
</dbReference>